<dbReference type="Proteomes" id="UP000199334">
    <property type="component" value="Unassembled WGS sequence"/>
</dbReference>
<accession>A0A1H0EWK7</accession>
<dbReference type="Pfam" id="PF12698">
    <property type="entry name" value="ABC2_membrane_3"/>
    <property type="match status" value="1"/>
</dbReference>
<dbReference type="RefSeq" id="WP_093857649.1">
    <property type="nucleotide sequence ID" value="NZ_BJVZ01000007.1"/>
</dbReference>
<keyword evidence="3 5" id="KW-1133">Transmembrane helix</keyword>
<evidence type="ECO:0000313" key="8">
    <source>
        <dbReference type="Proteomes" id="UP000199334"/>
    </source>
</evidence>
<gene>
    <name evidence="7" type="ORF">SAMN05216498_0091</name>
</gene>
<protein>
    <submittedName>
        <fullName evidence="7">ABC-2 family transporter protein</fullName>
    </submittedName>
</protein>
<evidence type="ECO:0000256" key="4">
    <source>
        <dbReference type="ARBA" id="ARBA00023136"/>
    </source>
</evidence>
<feature type="domain" description="ABC-2 type transporter transmembrane" evidence="6">
    <location>
        <begin position="14"/>
        <end position="334"/>
    </location>
</feature>
<evidence type="ECO:0000256" key="3">
    <source>
        <dbReference type="ARBA" id="ARBA00022989"/>
    </source>
</evidence>
<keyword evidence="2 5" id="KW-0812">Transmembrane</keyword>
<evidence type="ECO:0000313" key="7">
    <source>
        <dbReference type="EMBL" id="SDN86696.1"/>
    </source>
</evidence>
<name>A0A1H0EWK7_9BACI</name>
<evidence type="ECO:0000256" key="2">
    <source>
        <dbReference type="ARBA" id="ARBA00022692"/>
    </source>
</evidence>
<keyword evidence="8" id="KW-1185">Reference proteome</keyword>
<reference evidence="7 8" key="1">
    <citation type="submission" date="2016-10" db="EMBL/GenBank/DDBJ databases">
        <authorList>
            <person name="de Groot N.N."/>
        </authorList>
    </citation>
    <scope>NUCLEOTIDE SEQUENCE [LARGE SCALE GENOMIC DNA]</scope>
    <source>
        <strain evidence="7 8">CGMCC 1.3442</strain>
    </source>
</reference>
<feature type="transmembrane region" description="Helical" evidence="5">
    <location>
        <begin position="234"/>
        <end position="259"/>
    </location>
</feature>
<evidence type="ECO:0000256" key="5">
    <source>
        <dbReference type="SAM" id="Phobius"/>
    </source>
</evidence>
<dbReference type="EMBL" id="FNIG01000010">
    <property type="protein sequence ID" value="SDN86696.1"/>
    <property type="molecule type" value="Genomic_DNA"/>
</dbReference>
<evidence type="ECO:0000259" key="6">
    <source>
        <dbReference type="Pfam" id="PF12698"/>
    </source>
</evidence>
<dbReference type="OrthoDB" id="2966955at2"/>
<comment type="subcellular location">
    <subcellularLocation>
        <location evidence="1">Membrane</location>
        <topology evidence="1">Multi-pass membrane protein</topology>
    </subcellularLocation>
</comment>
<feature type="transmembrane region" description="Helical" evidence="5">
    <location>
        <begin position="271"/>
        <end position="291"/>
    </location>
</feature>
<dbReference type="GO" id="GO:0016020">
    <property type="term" value="C:membrane"/>
    <property type="evidence" value="ECO:0007669"/>
    <property type="project" value="UniProtKB-SubCell"/>
</dbReference>
<dbReference type="AlphaFoldDB" id="A0A1H0EWK7"/>
<proteinExistence type="predicted"/>
<dbReference type="GO" id="GO:0140359">
    <property type="term" value="F:ABC-type transporter activity"/>
    <property type="evidence" value="ECO:0007669"/>
    <property type="project" value="InterPro"/>
</dbReference>
<keyword evidence="4 5" id="KW-0472">Membrane</keyword>
<feature type="transmembrane region" description="Helical" evidence="5">
    <location>
        <begin position="195"/>
        <end position="213"/>
    </location>
</feature>
<feature type="transmembrane region" description="Helical" evidence="5">
    <location>
        <begin position="12"/>
        <end position="33"/>
    </location>
</feature>
<dbReference type="InterPro" id="IPR013525">
    <property type="entry name" value="ABC2_TM"/>
</dbReference>
<dbReference type="STRING" id="237069.SAMN05216498_0091"/>
<feature type="transmembrane region" description="Helical" evidence="5">
    <location>
        <begin position="303"/>
        <end position="327"/>
    </location>
</feature>
<organism evidence="7 8">
    <name type="scientific">Tenuibacillus multivorans</name>
    <dbReference type="NCBI Taxonomy" id="237069"/>
    <lineage>
        <taxon>Bacteria</taxon>
        <taxon>Bacillati</taxon>
        <taxon>Bacillota</taxon>
        <taxon>Bacilli</taxon>
        <taxon>Bacillales</taxon>
        <taxon>Bacillaceae</taxon>
        <taxon>Tenuibacillus</taxon>
    </lineage>
</organism>
<evidence type="ECO:0000256" key="1">
    <source>
        <dbReference type="ARBA" id="ARBA00004141"/>
    </source>
</evidence>
<sequence length="336" mass="39132">MVIVLKSMMKKWTSFVMVLILPLLLIFSLINFFDSTVDKVEVPIVLVDAYEQTITDKLLSDMKESESFDIIRTTSIPKYALERGEVEAVFVLPNNLKEKIKQADLENAIQWYRNDRSLFDGLFKEQLASAIMTRAIRGEAANVVQHYQSEADWEEIYSYGLKYLEPEPIFQMQFETIGEKFSATAESDSFHLFRWMIWIYIWIVLAYLTKILLKWKELEIFNRLNAISSSMPLRLSWLGITSFITMGIGVLLTICAYIILQPVGFDLEASVSDLLMTLCSIMIFFILSFVLKKKETMWAITFSYGFLSSLIFFLIQFNIINISWWTFLFIPSWILV</sequence>